<dbReference type="EMBL" id="BRPK01000003">
    <property type="protein sequence ID" value="GLB36631.1"/>
    <property type="molecule type" value="Genomic_DNA"/>
</dbReference>
<name>A0A9P3PJN9_LYOSH</name>
<accession>A0A9P3PJN9</accession>
<protein>
    <submittedName>
        <fullName evidence="3">Uncharacterized protein</fullName>
    </submittedName>
</protein>
<dbReference type="OrthoDB" id="2684605at2759"/>
<organism evidence="3 4">
    <name type="scientific">Lyophyllum shimeji</name>
    <name type="common">Hon-shimeji</name>
    <name type="synonym">Tricholoma shimeji</name>
    <dbReference type="NCBI Taxonomy" id="47721"/>
    <lineage>
        <taxon>Eukaryota</taxon>
        <taxon>Fungi</taxon>
        <taxon>Dikarya</taxon>
        <taxon>Basidiomycota</taxon>
        <taxon>Agaricomycotina</taxon>
        <taxon>Agaricomycetes</taxon>
        <taxon>Agaricomycetidae</taxon>
        <taxon>Agaricales</taxon>
        <taxon>Tricholomatineae</taxon>
        <taxon>Lyophyllaceae</taxon>
        <taxon>Lyophyllum</taxon>
    </lineage>
</organism>
<keyword evidence="1" id="KW-0175">Coiled coil</keyword>
<feature type="compositionally biased region" description="Low complexity" evidence="2">
    <location>
        <begin position="84"/>
        <end position="98"/>
    </location>
</feature>
<keyword evidence="4" id="KW-1185">Reference proteome</keyword>
<feature type="region of interest" description="Disordered" evidence="2">
    <location>
        <begin position="84"/>
        <end position="120"/>
    </location>
</feature>
<gene>
    <name evidence="3" type="ORF">LshimejAT787_0309190</name>
</gene>
<evidence type="ECO:0000256" key="1">
    <source>
        <dbReference type="SAM" id="Coils"/>
    </source>
</evidence>
<evidence type="ECO:0000313" key="4">
    <source>
        <dbReference type="Proteomes" id="UP001063166"/>
    </source>
</evidence>
<feature type="coiled-coil region" evidence="1">
    <location>
        <begin position="54"/>
        <end position="81"/>
    </location>
</feature>
<sequence length="729" mass="78858">MASDNDRIRVAVALAALKFKPRVQSFSAYVLDLRSQFAPVSLDLTLDGSWRRLALTLEREFAALNDKYEAAQLRCAALENAASSSSAMPNSSSEQPATTKKRPKKKTMPPTAVSGSDQMPLVPTTRVDLNSILEDSSIRQEMDIPRIASSHSLFSGVDSFLRLTSLPDVASDLLLSVTLRTIEAAAQSLRSVITPPTRNVTSDLDTLESLGRAVHQVLSVTLPLLASPTRGSLELAISLLDRTTSLVLYPLIRAFSARSETFLSSLFLCHPASTSATTPVATAATLKPPVARPEPLPVDVRPDMLSLFRMIFCCLDGQTESLPMLAKPSMASHTLRASLILETVREIDKLLSTAPRICTSSDPTRGLSVGVRGHHQPRSFRVKKLATKDSLWFLCTVLHTLFCEPSSMASSAAQAATSSVIRGRKGVTLDDEGGSAALERRDVIQGREERLLSEGVSDALVNLIARCKRPASRSSQDTTQTRSFPADGHGTEGPWTTNLADGISAPEHRRLAGRGGGEPGQDLEMTGIREIADGDMGRDEDCGGNRGHAGRSIDVGVVADADVGDIAAGPLARKGRDQAVASLPQNASNSRDEFCYDQPLELDEVDYGMLLGVMERYWIWSKLSNMMASSRRGDPRPEKRSSFQVSHRAGDMGESVGSCFVWTVRRGSKNNHGFSRLDVNDAGNVLEAVLLPFSLTAHWIPPAVEVPLLGDLAHHDVTVNSTRRGWHLS</sequence>
<dbReference type="Proteomes" id="UP001063166">
    <property type="component" value="Unassembled WGS sequence"/>
</dbReference>
<feature type="compositionally biased region" description="Low complexity" evidence="2">
    <location>
        <begin position="472"/>
        <end position="483"/>
    </location>
</feature>
<dbReference type="AlphaFoldDB" id="A0A9P3PJN9"/>
<evidence type="ECO:0000313" key="3">
    <source>
        <dbReference type="EMBL" id="GLB36631.1"/>
    </source>
</evidence>
<comment type="caution">
    <text evidence="3">The sequence shown here is derived from an EMBL/GenBank/DDBJ whole genome shotgun (WGS) entry which is preliminary data.</text>
</comment>
<proteinExistence type="predicted"/>
<evidence type="ECO:0000256" key="2">
    <source>
        <dbReference type="SAM" id="MobiDB-lite"/>
    </source>
</evidence>
<reference evidence="3" key="1">
    <citation type="submission" date="2022-07" db="EMBL/GenBank/DDBJ databases">
        <title>The genome of Lyophyllum shimeji provides insight into the initial evolution of ectomycorrhizal fungal genome.</title>
        <authorList>
            <person name="Kobayashi Y."/>
            <person name="Shibata T."/>
            <person name="Hirakawa H."/>
            <person name="Shigenobu S."/>
            <person name="Nishiyama T."/>
            <person name="Yamada A."/>
            <person name="Hasebe M."/>
            <person name="Kawaguchi M."/>
        </authorList>
    </citation>
    <scope>NUCLEOTIDE SEQUENCE</scope>
    <source>
        <strain evidence="3">AT787</strain>
    </source>
</reference>
<feature type="region of interest" description="Disordered" evidence="2">
    <location>
        <begin position="469"/>
        <end position="501"/>
    </location>
</feature>